<evidence type="ECO:0000256" key="4">
    <source>
        <dbReference type="ARBA" id="ARBA00022631"/>
    </source>
</evidence>
<feature type="domain" description="Oxo-4-hydroxy-4-carboxy-5-ureidoimidazoline decarboxylase" evidence="7">
    <location>
        <begin position="32"/>
        <end position="90"/>
    </location>
</feature>
<evidence type="ECO:0000256" key="1">
    <source>
        <dbReference type="ARBA" id="ARBA00001163"/>
    </source>
</evidence>
<dbReference type="Gene3D" id="1.10.3330.10">
    <property type="entry name" value="Oxo-4-hydroxy-4-carboxy-5-ureidoimidazoline decarboxylase"/>
    <property type="match status" value="2"/>
</dbReference>
<protein>
    <recommendedName>
        <fullName evidence="3">2-oxo-4-hydroxy-4-carboxy-5-ureidoimidazoline decarboxylase</fullName>
        <ecNumber evidence="3">4.1.1.97</ecNumber>
    </recommendedName>
</protein>
<reference evidence="8 10" key="2">
    <citation type="submission" date="2018-12" db="EMBL/GenBank/DDBJ databases">
        <title>Streptomyces griseoviridis F1-27 complete genome.</title>
        <authorList>
            <person name="Mariita R.M."/>
            <person name="Sello J.K."/>
        </authorList>
    </citation>
    <scope>NUCLEOTIDE SEQUENCE [LARGE SCALE GENOMIC DNA]</scope>
    <source>
        <strain evidence="8 10">F1-27</strain>
    </source>
</reference>
<dbReference type="InterPro" id="IPR036778">
    <property type="entry name" value="OHCU_decarboxylase_sf"/>
</dbReference>
<evidence type="ECO:0000313" key="8">
    <source>
        <dbReference type="EMBL" id="AZS85480.1"/>
    </source>
</evidence>
<sequence length="187" mass="20258">MTPTHLPGRVAIPALPEQTRAPLSATALPAFNSAPEADLRRRLLDCLHSARWTERVAAHRPYPDLDALLAAADEAAYDLTPAELSLALTAETLPALPPDTYEAAYMALDAARAAYEARFGHAFVICLDAINPNERLDHVLTAIRSRLANDPEEERAVAAEELRGLARQRLRQLLEGANPSVRATPGA</sequence>
<comment type="pathway">
    <text evidence="2">Purine metabolism; urate degradation; (S)-allantoin from urate: step 3/3.</text>
</comment>
<dbReference type="EMBL" id="CP029078">
    <property type="protein sequence ID" value="QCN87669.1"/>
    <property type="molecule type" value="Genomic_DNA"/>
</dbReference>
<dbReference type="PANTHER" id="PTHR43466:SF1">
    <property type="entry name" value="2-OXO-4-HYDROXY-4-CARBOXY-5-UREIDOIMIDAZOLINE DECARBOXYLASE-RELATED"/>
    <property type="match status" value="1"/>
</dbReference>
<keyword evidence="6 8" id="KW-0456">Lyase</keyword>
<dbReference type="PANTHER" id="PTHR43466">
    <property type="entry name" value="2-OXO-4-HYDROXY-4-CARBOXY-5-UREIDOIMIDAZOLINE DECARBOXYLASE-RELATED"/>
    <property type="match status" value="1"/>
</dbReference>
<evidence type="ECO:0000313" key="9">
    <source>
        <dbReference type="EMBL" id="QCN87669.1"/>
    </source>
</evidence>
<dbReference type="Proteomes" id="UP000501753">
    <property type="component" value="Chromosome"/>
</dbReference>
<name>A0A3S9ZCM2_STRGD</name>
<keyword evidence="5" id="KW-0210">Decarboxylase</keyword>
<dbReference type="RefSeq" id="WP_127178352.1">
    <property type="nucleotide sequence ID" value="NZ_CP029078.1"/>
</dbReference>
<evidence type="ECO:0000313" key="11">
    <source>
        <dbReference type="Proteomes" id="UP000501753"/>
    </source>
</evidence>
<dbReference type="NCBIfam" id="NF010372">
    <property type="entry name" value="PRK13798.1"/>
    <property type="match status" value="1"/>
</dbReference>
<dbReference type="Proteomes" id="UP000271291">
    <property type="component" value="Chromosome"/>
</dbReference>
<evidence type="ECO:0000256" key="3">
    <source>
        <dbReference type="ARBA" id="ARBA00012257"/>
    </source>
</evidence>
<dbReference type="KEGG" id="sgd:ELQ87_15095"/>
<dbReference type="GO" id="GO:0019628">
    <property type="term" value="P:urate catabolic process"/>
    <property type="evidence" value="ECO:0007669"/>
    <property type="project" value="TreeGrafter"/>
</dbReference>
<organism evidence="8 10">
    <name type="scientific">Streptomyces griseoviridis</name>
    <dbReference type="NCBI Taxonomy" id="45398"/>
    <lineage>
        <taxon>Bacteria</taxon>
        <taxon>Bacillati</taxon>
        <taxon>Actinomycetota</taxon>
        <taxon>Actinomycetes</taxon>
        <taxon>Kitasatosporales</taxon>
        <taxon>Streptomycetaceae</taxon>
        <taxon>Streptomyces</taxon>
    </lineage>
</organism>
<feature type="domain" description="Oxo-4-hydroxy-4-carboxy-5-ureidoimidazoline decarboxylase" evidence="7">
    <location>
        <begin position="102"/>
        <end position="171"/>
    </location>
</feature>
<keyword evidence="11" id="KW-1185">Reference proteome</keyword>
<reference evidence="9 11" key="1">
    <citation type="submission" date="2018-04" db="EMBL/GenBank/DDBJ databases">
        <title>Complete genome sequences of Streptomyces griseoviridis K61 and characterization of antagonistic properties of biological control agents.</title>
        <authorList>
            <person name="Mariita R.M."/>
            <person name="Sello J.K."/>
        </authorList>
    </citation>
    <scope>NUCLEOTIDE SEQUENCE [LARGE SCALE GENOMIC DNA]</scope>
    <source>
        <strain evidence="9 11">K61</strain>
    </source>
</reference>
<dbReference type="EMBL" id="CP034687">
    <property type="protein sequence ID" value="AZS85480.1"/>
    <property type="molecule type" value="Genomic_DNA"/>
</dbReference>
<keyword evidence="4" id="KW-0659">Purine metabolism</keyword>
<dbReference type="AlphaFoldDB" id="A0A3S9ZCM2"/>
<proteinExistence type="predicted"/>
<comment type="catalytic activity">
    <reaction evidence="1">
        <text>5-hydroxy-2-oxo-4-ureido-2,5-dihydro-1H-imidazole-5-carboxylate + H(+) = (S)-allantoin + CO2</text>
        <dbReference type="Rhea" id="RHEA:26301"/>
        <dbReference type="ChEBI" id="CHEBI:15378"/>
        <dbReference type="ChEBI" id="CHEBI:15678"/>
        <dbReference type="ChEBI" id="CHEBI:16526"/>
        <dbReference type="ChEBI" id="CHEBI:58639"/>
        <dbReference type="EC" id="4.1.1.97"/>
    </reaction>
</comment>
<dbReference type="GO" id="GO:0051997">
    <property type="term" value="F:2-oxo-4-hydroxy-4-carboxy-5-ureidoimidazoline decarboxylase activity"/>
    <property type="evidence" value="ECO:0007669"/>
    <property type="project" value="UniProtKB-EC"/>
</dbReference>
<evidence type="ECO:0000256" key="5">
    <source>
        <dbReference type="ARBA" id="ARBA00022793"/>
    </source>
</evidence>
<dbReference type="GO" id="GO:0006144">
    <property type="term" value="P:purine nucleobase metabolic process"/>
    <property type="evidence" value="ECO:0007669"/>
    <property type="project" value="UniProtKB-KW"/>
</dbReference>
<dbReference type="InterPro" id="IPR018020">
    <property type="entry name" value="OHCU_decarboxylase"/>
</dbReference>
<evidence type="ECO:0000313" key="10">
    <source>
        <dbReference type="Proteomes" id="UP000271291"/>
    </source>
</evidence>
<accession>A0A3S9ZCM2</accession>
<dbReference type="SUPFAM" id="SSF158694">
    <property type="entry name" value="UraD-Like"/>
    <property type="match status" value="1"/>
</dbReference>
<dbReference type="EC" id="4.1.1.97" evidence="3"/>
<evidence type="ECO:0000259" key="7">
    <source>
        <dbReference type="Pfam" id="PF09349"/>
    </source>
</evidence>
<evidence type="ECO:0000256" key="2">
    <source>
        <dbReference type="ARBA" id="ARBA00004754"/>
    </source>
</evidence>
<evidence type="ECO:0000256" key="6">
    <source>
        <dbReference type="ARBA" id="ARBA00023239"/>
    </source>
</evidence>
<dbReference type="Pfam" id="PF09349">
    <property type="entry name" value="OHCU_decarbox"/>
    <property type="match status" value="2"/>
</dbReference>
<gene>
    <name evidence="9" type="ORF">DDJ31_24200</name>
    <name evidence="8" type="ORF">ELQ87_15095</name>
</gene>
<dbReference type="OrthoDB" id="4303574at2"/>